<evidence type="ECO:0000313" key="2">
    <source>
        <dbReference type="Proteomes" id="UP000789525"/>
    </source>
</evidence>
<dbReference type="EMBL" id="CAJVPT010019224">
    <property type="protein sequence ID" value="CAG8639813.1"/>
    <property type="molecule type" value="Genomic_DNA"/>
</dbReference>
<name>A0ACA9NBD1_9GLOM</name>
<proteinExistence type="predicted"/>
<feature type="non-terminal residue" evidence="1">
    <location>
        <position position="969"/>
    </location>
</feature>
<sequence>MRLQSSHDNSKLIHPTKLIREGEAKNSQGLMSSSKSGAGTSESRKKRLSRGWRDLFGRKKGPQTLIPNTSSTHESSDTESVDKHAHKPSITIEDASYSQSGPADVGALPYADALLPIPSAQSRHSLSSHHSKGSLTSNLIDAQNENQWKMAYEIAIGALNENERSQINPDTISCTTVYSVLDAANKARADRDESKWRYTKNDGEVVILRDRFDKIVEGFTKYAGLIGSTVQRQQPEATGLVWGAAQSLVEMYLNHKENVDMIEESLKTIAVSMANCEFYASIFASALHRRFTNPETSAAWDKQVEAALPEFYATILVFAIKVKRFFVSSTTGKIKHSLKPTSSSFRPHLAQIEDKEKKLKRLATMATMDGVKGSYPKCAQAQGKLNEFVDLRQKLDIVSEMKDLFVQISDEKALQWLNASTSKLAYDSNKERRLEGTCEWIFKTEKYKTWINGTGNRDLWVVGIPEVNKSKCDGGAGKSVLATSLIDELREQEEILTLYFFFRDGETLTVSPSEMVASIIAQLIRSEMDTERLMRLLKLRVRSSSYFTGEKNDARDLETLCATLIEMVQGFPIPVIILLDALDECTDPSSVAHHLLEPSRNPSSIAHLMLMPTVGFEPPIRFLLTGRPNVHDIFAPLSFVSTLDMEVNEDIRKFVNEKVADNESLRHHENQIVATIYENSQGMLRYAALESDAKGDNRDVRAYTTSAWLERGRMGAPDAAQTTPMGNIGQPASQSARDAIRMYKYGWTENIRPRCINDEDQLRFTHRTVKEFLLQPLDKLSELSRANDKVTSCMVNEAEGNAWMAMTCDDKEQMEGVMEAEAEGGAGRKSLHQSPFNYAVCYWLKHAMDIPHGMETTLLSKPLWELVRDFFWDQSGYSSGSSSLRCLSGYAKKSDITDCLQVAASYRLVDILEWAHPSGVDFNAQNGFGVSPLMYTALLGEEDSARVILSRSDVDINRTKCESSTSLAA</sequence>
<accession>A0ACA9NBD1</accession>
<gene>
    <name evidence="1" type="ORF">ACOLOM_LOCUS7900</name>
</gene>
<keyword evidence="2" id="KW-1185">Reference proteome</keyword>
<dbReference type="Proteomes" id="UP000789525">
    <property type="component" value="Unassembled WGS sequence"/>
</dbReference>
<evidence type="ECO:0000313" key="1">
    <source>
        <dbReference type="EMBL" id="CAG8639813.1"/>
    </source>
</evidence>
<organism evidence="1 2">
    <name type="scientific">Acaulospora colombiana</name>
    <dbReference type="NCBI Taxonomy" id="27376"/>
    <lineage>
        <taxon>Eukaryota</taxon>
        <taxon>Fungi</taxon>
        <taxon>Fungi incertae sedis</taxon>
        <taxon>Mucoromycota</taxon>
        <taxon>Glomeromycotina</taxon>
        <taxon>Glomeromycetes</taxon>
        <taxon>Diversisporales</taxon>
        <taxon>Acaulosporaceae</taxon>
        <taxon>Acaulospora</taxon>
    </lineage>
</organism>
<reference evidence="1" key="1">
    <citation type="submission" date="2021-06" db="EMBL/GenBank/DDBJ databases">
        <authorList>
            <person name="Kallberg Y."/>
            <person name="Tangrot J."/>
            <person name="Rosling A."/>
        </authorList>
    </citation>
    <scope>NUCLEOTIDE SEQUENCE</scope>
    <source>
        <strain evidence="1">CL356</strain>
    </source>
</reference>
<comment type="caution">
    <text evidence="1">The sequence shown here is derived from an EMBL/GenBank/DDBJ whole genome shotgun (WGS) entry which is preliminary data.</text>
</comment>
<protein>
    <submittedName>
        <fullName evidence="1">11711_t:CDS:1</fullName>
    </submittedName>
</protein>